<evidence type="ECO:0000313" key="4">
    <source>
        <dbReference type="EMBL" id="RBP36345.1"/>
    </source>
</evidence>
<reference evidence="4 5" key="1">
    <citation type="submission" date="2018-06" db="EMBL/GenBank/DDBJ databases">
        <title>Genomic Encyclopedia of Type Strains, Phase IV (KMG-IV): sequencing the most valuable type-strain genomes for metagenomic binning, comparative biology and taxonomic classification.</title>
        <authorList>
            <person name="Goeker M."/>
        </authorList>
    </citation>
    <scope>NUCLEOTIDE SEQUENCE [LARGE SCALE GENOMIC DNA]</scope>
    <source>
        <strain evidence="4 5">DSM 25532</strain>
    </source>
</reference>
<dbReference type="SUPFAM" id="SSF117892">
    <property type="entry name" value="Band 7/SPFH domain"/>
    <property type="match status" value="1"/>
</dbReference>
<evidence type="ECO:0000256" key="2">
    <source>
        <dbReference type="ARBA" id="ARBA00008164"/>
    </source>
</evidence>
<dbReference type="InterPro" id="IPR001107">
    <property type="entry name" value="Band_7"/>
</dbReference>
<dbReference type="GO" id="GO:0006508">
    <property type="term" value="P:proteolysis"/>
    <property type="evidence" value="ECO:0007669"/>
    <property type="project" value="UniProtKB-KW"/>
</dbReference>
<dbReference type="EMBL" id="QNRR01000017">
    <property type="protein sequence ID" value="RBP36345.1"/>
    <property type="molecule type" value="Genomic_DNA"/>
</dbReference>
<keyword evidence="5" id="KW-1185">Reference proteome</keyword>
<dbReference type="PRINTS" id="PR00721">
    <property type="entry name" value="STOMATIN"/>
</dbReference>
<evidence type="ECO:0000256" key="1">
    <source>
        <dbReference type="ARBA" id="ARBA00004167"/>
    </source>
</evidence>
<evidence type="ECO:0000313" key="5">
    <source>
        <dbReference type="Proteomes" id="UP000253426"/>
    </source>
</evidence>
<organism evidence="4 5">
    <name type="scientific">Roseimicrobium gellanilyticum</name>
    <dbReference type="NCBI Taxonomy" id="748857"/>
    <lineage>
        <taxon>Bacteria</taxon>
        <taxon>Pseudomonadati</taxon>
        <taxon>Verrucomicrobiota</taxon>
        <taxon>Verrucomicrobiia</taxon>
        <taxon>Verrucomicrobiales</taxon>
        <taxon>Verrucomicrobiaceae</taxon>
        <taxon>Roseimicrobium</taxon>
    </lineage>
</organism>
<comment type="subcellular location">
    <subcellularLocation>
        <location evidence="1">Membrane</location>
        <topology evidence="1">Single-pass membrane protein</topology>
    </subcellularLocation>
</comment>
<comment type="caution">
    <text evidence="4">The sequence shown here is derived from an EMBL/GenBank/DDBJ whole genome shotgun (WGS) entry which is preliminary data.</text>
</comment>
<protein>
    <submittedName>
        <fullName evidence="4">Regulator of protease activity HflC (Stomatin/prohibitin superfamily)</fullName>
    </submittedName>
</protein>
<dbReference type="GO" id="GO:0005886">
    <property type="term" value="C:plasma membrane"/>
    <property type="evidence" value="ECO:0007669"/>
    <property type="project" value="InterPro"/>
</dbReference>
<dbReference type="PANTHER" id="PTHR10264:SF83">
    <property type="entry name" value="BLL5629 PROTEIN"/>
    <property type="match status" value="1"/>
</dbReference>
<dbReference type="InterPro" id="IPR036013">
    <property type="entry name" value="Band_7/SPFH_dom_sf"/>
</dbReference>
<keyword evidence="4" id="KW-0378">Hydrolase</keyword>
<dbReference type="Pfam" id="PF01145">
    <property type="entry name" value="Band_7"/>
    <property type="match status" value="1"/>
</dbReference>
<dbReference type="RefSeq" id="WP_113961938.1">
    <property type="nucleotide sequence ID" value="NZ_QNRR01000017.1"/>
</dbReference>
<dbReference type="InterPro" id="IPR043202">
    <property type="entry name" value="Band-7_stomatin-like"/>
</dbReference>
<evidence type="ECO:0000259" key="3">
    <source>
        <dbReference type="SMART" id="SM00244"/>
    </source>
</evidence>
<dbReference type="SMART" id="SM00244">
    <property type="entry name" value="PHB"/>
    <property type="match status" value="1"/>
</dbReference>
<dbReference type="OrthoDB" id="5501731at2"/>
<dbReference type="CDD" id="cd13438">
    <property type="entry name" value="SPFH_eoslipins_u2"/>
    <property type="match status" value="1"/>
</dbReference>
<keyword evidence="4" id="KW-0645">Protease</keyword>
<feature type="domain" description="Band 7" evidence="3">
    <location>
        <begin position="25"/>
        <end position="182"/>
    </location>
</feature>
<accession>A0A366H4N0</accession>
<dbReference type="PANTHER" id="PTHR10264">
    <property type="entry name" value="BAND 7 PROTEIN-RELATED"/>
    <property type="match status" value="1"/>
</dbReference>
<dbReference type="GO" id="GO:0008233">
    <property type="term" value="F:peptidase activity"/>
    <property type="evidence" value="ECO:0007669"/>
    <property type="project" value="UniProtKB-KW"/>
</dbReference>
<dbReference type="Gene3D" id="6.10.250.2090">
    <property type="match status" value="1"/>
</dbReference>
<dbReference type="Gene3D" id="3.30.479.30">
    <property type="entry name" value="Band 7 domain"/>
    <property type="match status" value="1"/>
</dbReference>
<dbReference type="Proteomes" id="UP000253426">
    <property type="component" value="Unassembled WGS sequence"/>
</dbReference>
<sequence>MNFEHQLIILAACLVAARVLWVRYRYEYLITEGCEGLLYHEGRLVNTLRAGRPVRWGRNFRVDVIGVRKTLLQVAGQEVLTADNVSVKLSAVLTIQIVDAAKSVLVADSYLTHLYNSTQAAMRVAVGGITAEALLEQRAAISAQLRTAVQPVTESVGVQLHAVEVRDVMLPGDLRKAFSETLKARQESQAALERARGESAALRHLANTARLMESHPGLTTLRFLQTLEAKGTGQTYMMNDLSALLPVLRGRGGVNADNSDAVNEG</sequence>
<proteinExistence type="inferred from homology"/>
<gene>
    <name evidence="4" type="ORF">DES53_11756</name>
</gene>
<dbReference type="AlphaFoldDB" id="A0A366H4N0"/>
<comment type="similarity">
    <text evidence="2">Belongs to the band 7/mec-2 family.</text>
</comment>
<dbReference type="InterPro" id="IPR001972">
    <property type="entry name" value="Stomatin_HflK_fam"/>
</dbReference>
<name>A0A366H4N0_9BACT</name>